<dbReference type="Gene3D" id="2.60.200.40">
    <property type="match status" value="1"/>
</dbReference>
<dbReference type="RefSeq" id="WP_323577764.1">
    <property type="nucleotide sequence ID" value="NZ_JAYGJQ010000002.1"/>
</dbReference>
<dbReference type="Gene3D" id="3.40.50.10330">
    <property type="entry name" value="Probable inorganic polyphosphate/atp-NAD kinase, domain 1"/>
    <property type="match status" value="1"/>
</dbReference>
<evidence type="ECO:0000313" key="3">
    <source>
        <dbReference type="Proteomes" id="UP001302274"/>
    </source>
</evidence>
<dbReference type="Pfam" id="PF00781">
    <property type="entry name" value="DAGK_cat"/>
    <property type="match status" value="1"/>
</dbReference>
<evidence type="ECO:0000313" key="2">
    <source>
        <dbReference type="EMBL" id="MEA9357662.1"/>
    </source>
</evidence>
<dbReference type="InterPro" id="IPR016064">
    <property type="entry name" value="NAD/diacylglycerol_kinase_sf"/>
</dbReference>
<keyword evidence="3" id="KW-1185">Reference proteome</keyword>
<protein>
    <submittedName>
        <fullName evidence="2">Lipid kinase</fullName>
        <ecNumber evidence="2">2.7.1.-</ecNumber>
    </submittedName>
</protein>
<dbReference type="PROSITE" id="PS50146">
    <property type="entry name" value="DAGK"/>
    <property type="match status" value="1"/>
</dbReference>
<feature type="domain" description="DAGKc" evidence="1">
    <location>
        <begin position="1"/>
        <end position="126"/>
    </location>
</feature>
<comment type="caution">
    <text evidence="2">The sequence shown here is derived from an EMBL/GenBank/DDBJ whole genome shotgun (WGS) entry which is preliminary data.</text>
</comment>
<dbReference type="InterPro" id="IPR045540">
    <property type="entry name" value="YegS/DAGK_C"/>
</dbReference>
<dbReference type="InterPro" id="IPR017438">
    <property type="entry name" value="ATP-NAD_kinase_N"/>
</dbReference>
<keyword evidence="2" id="KW-0808">Transferase</keyword>
<sequence length="295" mass="32669">MKKVLLLISPKSRRGAESITLASEHLQTLGYSIINDPNQESTDPNGLIIKYAKEISYVIVGGGDGSVNKVLPSLVKAQVPLVVIPLGTANNLARHYNLSYDIAEALRVIEFGVNMKIDLGLVNNIYFVNVVGLGLSTYVNTRVPATLKKYLGAFAFVLTAFYLSTKIRPFRLNILADGKSYTRRSWQISVCNGRHYGNGLTVKHDASLLDGKLHALSTEVAKWWQGFFLIPALISGRYKKDHDVSLFEAETIELTTRRILKIDVDGDIQTRTPATFKVHRSALLLRIPESEGSNL</sequence>
<dbReference type="NCBIfam" id="TIGR00147">
    <property type="entry name" value="YegS/Rv2252/BmrU family lipid kinase"/>
    <property type="match status" value="1"/>
</dbReference>
<dbReference type="PANTHER" id="PTHR30492">
    <property type="entry name" value="METHYLGLYOXAL SYNTHASE"/>
    <property type="match status" value="1"/>
</dbReference>
<reference evidence="2 3" key="1">
    <citation type="submission" date="2023-11" db="EMBL/GenBank/DDBJ databases">
        <title>A Novel Polar Bacteriovorax (B. antarcticus) Isolated from the Biocrust in Antarctica.</title>
        <authorList>
            <person name="Mun W."/>
            <person name="Choi S.Y."/>
            <person name="Mitchell R.J."/>
        </authorList>
    </citation>
    <scope>NUCLEOTIDE SEQUENCE [LARGE SCALE GENOMIC DNA]</scope>
    <source>
        <strain evidence="2 3">PP10</strain>
    </source>
</reference>
<dbReference type="InterPro" id="IPR005218">
    <property type="entry name" value="Diacylglycerol/lipid_kinase"/>
</dbReference>
<evidence type="ECO:0000259" key="1">
    <source>
        <dbReference type="PROSITE" id="PS50146"/>
    </source>
</evidence>
<organism evidence="2 3">
    <name type="scientific">Bacteriovorax antarcticus</name>
    <dbReference type="NCBI Taxonomy" id="3088717"/>
    <lineage>
        <taxon>Bacteria</taxon>
        <taxon>Pseudomonadati</taxon>
        <taxon>Bdellovibrionota</taxon>
        <taxon>Bacteriovoracia</taxon>
        <taxon>Bacteriovoracales</taxon>
        <taxon>Bacteriovoracaceae</taxon>
        <taxon>Bacteriovorax</taxon>
    </lineage>
</organism>
<dbReference type="GO" id="GO:0016301">
    <property type="term" value="F:kinase activity"/>
    <property type="evidence" value="ECO:0007669"/>
    <property type="project" value="UniProtKB-KW"/>
</dbReference>
<dbReference type="Proteomes" id="UP001302274">
    <property type="component" value="Unassembled WGS sequence"/>
</dbReference>
<dbReference type="EMBL" id="JAYGJQ010000002">
    <property type="protein sequence ID" value="MEA9357662.1"/>
    <property type="molecule type" value="Genomic_DNA"/>
</dbReference>
<dbReference type="PANTHER" id="PTHR30492:SF0">
    <property type="entry name" value="METHYLGLYOXAL SYNTHASE"/>
    <property type="match status" value="1"/>
</dbReference>
<dbReference type="SMART" id="SM00046">
    <property type="entry name" value="DAGKc"/>
    <property type="match status" value="1"/>
</dbReference>
<proteinExistence type="predicted"/>
<dbReference type="NCBIfam" id="NF009604">
    <property type="entry name" value="PRK13057.1"/>
    <property type="match status" value="1"/>
</dbReference>
<dbReference type="EC" id="2.7.1.-" evidence="2"/>
<accession>A0ABU5VYJ2</accession>
<keyword evidence="2" id="KW-0418">Kinase</keyword>
<gene>
    <name evidence="2" type="ORF">SHI21_15640</name>
</gene>
<dbReference type="InterPro" id="IPR004363">
    <property type="entry name" value="Methylgl_synth"/>
</dbReference>
<name>A0ABU5VYJ2_9BACT</name>
<dbReference type="SUPFAM" id="SSF111331">
    <property type="entry name" value="NAD kinase/diacylglycerol kinase-like"/>
    <property type="match status" value="1"/>
</dbReference>
<dbReference type="InterPro" id="IPR001206">
    <property type="entry name" value="Diacylglycerol_kinase_cat_dom"/>
</dbReference>
<dbReference type="Pfam" id="PF19279">
    <property type="entry name" value="YegS_C"/>
    <property type="match status" value="1"/>
</dbReference>